<keyword evidence="3" id="KW-0067">ATP-binding</keyword>
<feature type="domain" description="DUF4143" evidence="2">
    <location>
        <begin position="233"/>
        <end position="398"/>
    </location>
</feature>
<evidence type="ECO:0000259" key="1">
    <source>
        <dbReference type="Pfam" id="PF13173"/>
    </source>
</evidence>
<name>A0A9D9I4P6_9BACT</name>
<dbReference type="Pfam" id="PF13173">
    <property type="entry name" value="AAA_14"/>
    <property type="match status" value="1"/>
</dbReference>
<comment type="caution">
    <text evidence="3">The sequence shown here is derived from an EMBL/GenBank/DDBJ whole genome shotgun (WGS) entry which is preliminary data.</text>
</comment>
<organism evidence="3 4">
    <name type="scientific">Candidatus Merdivivens pullistercoris</name>
    <dbReference type="NCBI Taxonomy" id="2840873"/>
    <lineage>
        <taxon>Bacteria</taxon>
        <taxon>Pseudomonadati</taxon>
        <taxon>Bacteroidota</taxon>
        <taxon>Bacteroidia</taxon>
        <taxon>Bacteroidales</taxon>
        <taxon>Muribaculaceae</taxon>
        <taxon>Muribaculaceae incertae sedis</taxon>
        <taxon>Candidatus Merdivivens</taxon>
    </lineage>
</organism>
<gene>
    <name evidence="3" type="ORF">IAB93_07900</name>
</gene>
<keyword evidence="3" id="KW-0547">Nucleotide-binding</keyword>
<dbReference type="PANTHER" id="PTHR33295">
    <property type="entry name" value="ATPASE"/>
    <property type="match status" value="1"/>
</dbReference>
<dbReference type="InterPro" id="IPR027417">
    <property type="entry name" value="P-loop_NTPase"/>
</dbReference>
<dbReference type="InterPro" id="IPR041682">
    <property type="entry name" value="AAA_14"/>
</dbReference>
<proteinExistence type="predicted"/>
<reference evidence="3" key="2">
    <citation type="journal article" date="2021" name="PeerJ">
        <title>Extensive microbial diversity within the chicken gut microbiome revealed by metagenomics and culture.</title>
        <authorList>
            <person name="Gilroy R."/>
            <person name="Ravi A."/>
            <person name="Getino M."/>
            <person name="Pursley I."/>
            <person name="Horton D.L."/>
            <person name="Alikhan N.F."/>
            <person name="Baker D."/>
            <person name="Gharbi K."/>
            <person name="Hall N."/>
            <person name="Watson M."/>
            <person name="Adriaenssens E.M."/>
            <person name="Foster-Nyarko E."/>
            <person name="Jarju S."/>
            <person name="Secka A."/>
            <person name="Antonio M."/>
            <person name="Oren A."/>
            <person name="Chaudhuri R.R."/>
            <person name="La Ragione R."/>
            <person name="Hildebrand F."/>
            <person name="Pallen M.J."/>
        </authorList>
    </citation>
    <scope>NUCLEOTIDE SEQUENCE</scope>
    <source>
        <strain evidence="3">10037</strain>
    </source>
</reference>
<dbReference type="Pfam" id="PF13635">
    <property type="entry name" value="DUF4143"/>
    <property type="match status" value="1"/>
</dbReference>
<dbReference type="EMBL" id="JADIME010000084">
    <property type="protein sequence ID" value="MBO8465899.1"/>
    <property type="molecule type" value="Genomic_DNA"/>
</dbReference>
<dbReference type="Proteomes" id="UP000823597">
    <property type="component" value="Unassembled WGS sequence"/>
</dbReference>
<dbReference type="Gene3D" id="3.40.50.300">
    <property type="entry name" value="P-loop containing nucleotide triphosphate hydrolases"/>
    <property type="match status" value="1"/>
</dbReference>
<feature type="domain" description="AAA" evidence="1">
    <location>
        <begin position="25"/>
        <end position="157"/>
    </location>
</feature>
<sequence>MPEQRFKRKIYERLLAWKRERDGKTAVLIEGARRVGKSTIVRQFAEKEYQSYILIDFSSASTETFNLFNDISDLDYIFLRLQLIYGVQLYERKSVIIFDEVQLQPLARQAIKHFVSDGRYDYIETGSLISIKKNIKDIIIPSEETRLKMYPMDFEEFKWALGDFSTFPLLEKCFKEMVPLREAHRKLMRDFRLYVLVGGMPQSVNEYIETNNLSRVDAVKRDILNLYNEDFYKIDPTGRLSMLFDAIPAELNKNSARYKVSSVIGDSRNSKLSEILAALRESMTVNMAYHVNDPNTGMAQNKDLNRYKMFLADTGLFVTQAFKDKDFTENVIYNQLLSDKLSVNLGYVYENAVAQMLRASGNELFYYTFPTESGKHNYEIDFLLSRHNKLCPLEVKSSGYKSHVSLDVFYSKYSNRISERYLVYGKDLFRQDGVSYVPFYMVQFL</sequence>
<protein>
    <submittedName>
        <fullName evidence="3">ATP-binding protein</fullName>
    </submittedName>
</protein>
<dbReference type="AlphaFoldDB" id="A0A9D9I4P6"/>
<evidence type="ECO:0000259" key="2">
    <source>
        <dbReference type="Pfam" id="PF13635"/>
    </source>
</evidence>
<dbReference type="PANTHER" id="PTHR33295:SF7">
    <property type="entry name" value="ATPASE"/>
    <property type="match status" value="1"/>
</dbReference>
<evidence type="ECO:0000313" key="4">
    <source>
        <dbReference type="Proteomes" id="UP000823597"/>
    </source>
</evidence>
<dbReference type="InterPro" id="IPR025420">
    <property type="entry name" value="DUF4143"/>
</dbReference>
<dbReference type="GO" id="GO:0005524">
    <property type="term" value="F:ATP binding"/>
    <property type="evidence" value="ECO:0007669"/>
    <property type="project" value="UniProtKB-KW"/>
</dbReference>
<reference evidence="3" key="1">
    <citation type="submission" date="2020-10" db="EMBL/GenBank/DDBJ databases">
        <authorList>
            <person name="Gilroy R."/>
        </authorList>
    </citation>
    <scope>NUCLEOTIDE SEQUENCE</scope>
    <source>
        <strain evidence="3">10037</strain>
    </source>
</reference>
<accession>A0A9D9I4P6</accession>
<dbReference type="SUPFAM" id="SSF52540">
    <property type="entry name" value="P-loop containing nucleoside triphosphate hydrolases"/>
    <property type="match status" value="1"/>
</dbReference>
<evidence type="ECO:0000313" key="3">
    <source>
        <dbReference type="EMBL" id="MBO8465899.1"/>
    </source>
</evidence>